<dbReference type="PANTHER" id="PTHR10110">
    <property type="entry name" value="SODIUM/HYDROGEN EXCHANGER"/>
    <property type="match status" value="1"/>
</dbReference>
<dbReference type="Gene3D" id="3.30.40.10">
    <property type="entry name" value="Zinc/RING finger domain, C3HC4 (zinc finger)"/>
    <property type="match status" value="1"/>
</dbReference>
<dbReference type="PROSITE" id="PS50271">
    <property type="entry name" value="ZF_UBP"/>
    <property type="match status" value="1"/>
</dbReference>
<dbReference type="InterPro" id="IPR006153">
    <property type="entry name" value="Cation/H_exchanger_TM"/>
</dbReference>
<dbReference type="GO" id="GO:0015386">
    <property type="term" value="F:potassium:proton antiporter activity"/>
    <property type="evidence" value="ECO:0007669"/>
    <property type="project" value="TreeGrafter"/>
</dbReference>
<evidence type="ECO:0000256" key="10">
    <source>
        <dbReference type="SAM" id="Phobius"/>
    </source>
</evidence>
<dbReference type="Proteomes" id="UP000521922">
    <property type="component" value="Unassembled WGS sequence"/>
</dbReference>
<sequence length="627" mass="65858">MEIAIALVALTVGVCAVAAASDRFGWPTPLVLVVVGAAAALVPGVPQFSLGPELVLNGLLPPLLYAATAQTSLIDFSRNKTATLLLSVVLVVFTTLAVGWATSWLLPGVALAACMALGAVVAPPDAVAATAIGRRLGLPRRVATMLEEESLLNDASALIALAAATSALTTELSPWHIGGDFLLAVVGALLVGGVVAAVLAVVRRRVHDPVLDTALSFVAPYLAFLPAEALHVSGVLAVVVTGLAMAHVSPKVQTAASRVAEALNWRTVAFLLENAVFLLIGLQFPRLLRGAADSGFSGGRVLAFCLTALVATIAARFVFVFAAAGFYHAVPRLRPRAWSFGVSVLLSWAGMRGVVTLAAAQLIPEDVPGRDVLLLAAFTVVVGTLLVQGLTLPAVVRRLRLPGPDPAQDALQAAALGDAAAAAGLRRLEELLTGDEPRHVVAQLRGRSKARSHAAWERLGRPLSDVLTPSAVYCRLRLQMLAAERDVVVQARDRGSAAPEVLRRALADVDFEEALLDKVDADLDPLDADRRLAPRHDDGCAHLRTAGTRDDATARWGEPPVECAACVAVGATWVHLRTCLACGYTGCCDSSELRHSRAHFGETAHPAMVSAEPGEAWRWCWVDEQLG</sequence>
<feature type="transmembrane region" description="Helical" evidence="10">
    <location>
        <begin position="301"/>
        <end position="326"/>
    </location>
</feature>
<feature type="transmembrane region" description="Helical" evidence="10">
    <location>
        <begin position="181"/>
        <end position="202"/>
    </location>
</feature>
<feature type="transmembrane region" description="Helical" evidence="10">
    <location>
        <begin position="263"/>
        <end position="280"/>
    </location>
</feature>
<evidence type="ECO:0000313" key="13">
    <source>
        <dbReference type="Proteomes" id="UP000521922"/>
    </source>
</evidence>
<keyword evidence="8 10" id="KW-0472">Membrane</keyword>
<evidence type="ECO:0000256" key="2">
    <source>
        <dbReference type="ARBA" id="ARBA00022448"/>
    </source>
</evidence>
<dbReference type="GO" id="GO:0098719">
    <property type="term" value="P:sodium ion import across plasma membrane"/>
    <property type="evidence" value="ECO:0007669"/>
    <property type="project" value="TreeGrafter"/>
</dbReference>
<feature type="transmembrane region" description="Helical" evidence="10">
    <location>
        <begin position="82"/>
        <end position="102"/>
    </location>
</feature>
<dbReference type="GO" id="GO:0008270">
    <property type="term" value="F:zinc ion binding"/>
    <property type="evidence" value="ECO:0007669"/>
    <property type="project" value="InterPro"/>
</dbReference>
<keyword evidence="4 10" id="KW-0812">Transmembrane</keyword>
<protein>
    <submittedName>
        <fullName evidence="12">CPA1 family monovalent cation:H+ antiporter</fullName>
    </submittedName>
</protein>
<name>A0A7Y9J1F6_9ACTN</name>
<accession>A0A7Y9J1F6</accession>
<evidence type="ECO:0000256" key="3">
    <source>
        <dbReference type="ARBA" id="ARBA00022475"/>
    </source>
</evidence>
<evidence type="ECO:0000259" key="11">
    <source>
        <dbReference type="PROSITE" id="PS50271"/>
    </source>
</evidence>
<keyword evidence="5 10" id="KW-1133">Transmembrane helix</keyword>
<dbReference type="Pfam" id="PF02148">
    <property type="entry name" value="zf-UBP"/>
    <property type="match status" value="1"/>
</dbReference>
<feature type="transmembrane region" description="Helical" evidence="10">
    <location>
        <begin position="338"/>
        <end position="360"/>
    </location>
</feature>
<dbReference type="InterPro" id="IPR013083">
    <property type="entry name" value="Znf_RING/FYVE/PHD"/>
</dbReference>
<dbReference type="PANTHER" id="PTHR10110:SF86">
    <property type="entry name" value="SODIUM_HYDROGEN EXCHANGER 7"/>
    <property type="match status" value="1"/>
</dbReference>
<dbReference type="InterPro" id="IPR001607">
    <property type="entry name" value="Znf_UBP"/>
</dbReference>
<keyword evidence="9" id="KW-0739">Sodium transport</keyword>
<evidence type="ECO:0000256" key="4">
    <source>
        <dbReference type="ARBA" id="ARBA00022692"/>
    </source>
</evidence>
<dbReference type="GO" id="GO:0051453">
    <property type="term" value="P:regulation of intracellular pH"/>
    <property type="evidence" value="ECO:0007669"/>
    <property type="project" value="TreeGrafter"/>
</dbReference>
<dbReference type="AlphaFoldDB" id="A0A7Y9J1F6"/>
<dbReference type="RefSeq" id="WP_179752442.1">
    <property type="nucleotide sequence ID" value="NZ_BAAAGN010000001.1"/>
</dbReference>
<dbReference type="InterPro" id="IPR018422">
    <property type="entry name" value="Cation/H_exchanger_CPA1"/>
</dbReference>
<dbReference type="SUPFAM" id="SSF57850">
    <property type="entry name" value="RING/U-box"/>
    <property type="match status" value="1"/>
</dbReference>
<evidence type="ECO:0000256" key="7">
    <source>
        <dbReference type="ARBA" id="ARBA00023065"/>
    </source>
</evidence>
<keyword evidence="6" id="KW-0915">Sodium</keyword>
<reference evidence="12 13" key="1">
    <citation type="submission" date="2020-07" db="EMBL/GenBank/DDBJ databases">
        <title>Sequencing the genomes of 1000 actinobacteria strains.</title>
        <authorList>
            <person name="Klenk H.-P."/>
        </authorList>
    </citation>
    <scope>NUCLEOTIDE SEQUENCE [LARGE SCALE GENOMIC DNA]</scope>
    <source>
        <strain evidence="12 13">DSM 7487</strain>
    </source>
</reference>
<comment type="subcellular location">
    <subcellularLocation>
        <location evidence="1">Cell membrane</location>
        <topology evidence="1">Multi-pass membrane protein</topology>
    </subcellularLocation>
</comment>
<dbReference type="Pfam" id="PF00999">
    <property type="entry name" value="Na_H_Exchanger"/>
    <property type="match status" value="1"/>
</dbReference>
<feature type="transmembrane region" description="Helical" evidence="10">
    <location>
        <begin position="214"/>
        <end position="243"/>
    </location>
</feature>
<organism evidence="12 13">
    <name type="scientific">Kineococcus aurantiacus</name>
    <dbReference type="NCBI Taxonomy" id="37633"/>
    <lineage>
        <taxon>Bacteria</taxon>
        <taxon>Bacillati</taxon>
        <taxon>Actinomycetota</taxon>
        <taxon>Actinomycetes</taxon>
        <taxon>Kineosporiales</taxon>
        <taxon>Kineosporiaceae</taxon>
        <taxon>Kineococcus</taxon>
    </lineage>
</organism>
<evidence type="ECO:0000256" key="6">
    <source>
        <dbReference type="ARBA" id="ARBA00023053"/>
    </source>
</evidence>
<evidence type="ECO:0000256" key="5">
    <source>
        <dbReference type="ARBA" id="ARBA00022989"/>
    </source>
</evidence>
<dbReference type="GO" id="GO:0005886">
    <property type="term" value="C:plasma membrane"/>
    <property type="evidence" value="ECO:0007669"/>
    <property type="project" value="UniProtKB-SubCell"/>
</dbReference>
<evidence type="ECO:0000256" key="8">
    <source>
        <dbReference type="ARBA" id="ARBA00023136"/>
    </source>
</evidence>
<evidence type="ECO:0000256" key="1">
    <source>
        <dbReference type="ARBA" id="ARBA00004651"/>
    </source>
</evidence>
<comment type="caution">
    <text evidence="12">The sequence shown here is derived from an EMBL/GenBank/DDBJ whole genome shotgun (WGS) entry which is preliminary data.</text>
</comment>
<feature type="transmembrane region" description="Helical" evidence="10">
    <location>
        <begin position="108"/>
        <end position="131"/>
    </location>
</feature>
<feature type="transmembrane region" description="Helical" evidence="10">
    <location>
        <begin position="30"/>
        <end position="50"/>
    </location>
</feature>
<keyword evidence="13" id="KW-1185">Reference proteome</keyword>
<evidence type="ECO:0000313" key="12">
    <source>
        <dbReference type="EMBL" id="NYD23018.1"/>
    </source>
</evidence>
<keyword evidence="7" id="KW-0406">Ion transport</keyword>
<dbReference type="EMBL" id="JACCBB010000001">
    <property type="protein sequence ID" value="NYD23018.1"/>
    <property type="molecule type" value="Genomic_DNA"/>
</dbReference>
<dbReference type="Gene3D" id="6.10.140.1330">
    <property type="match status" value="1"/>
</dbReference>
<dbReference type="GO" id="GO:0015385">
    <property type="term" value="F:sodium:proton antiporter activity"/>
    <property type="evidence" value="ECO:0007669"/>
    <property type="project" value="InterPro"/>
</dbReference>
<proteinExistence type="predicted"/>
<evidence type="ECO:0000256" key="9">
    <source>
        <dbReference type="ARBA" id="ARBA00023201"/>
    </source>
</evidence>
<feature type="domain" description="UBP-type" evidence="11">
    <location>
        <begin position="538"/>
        <end position="627"/>
    </location>
</feature>
<keyword evidence="2" id="KW-0813">Transport</keyword>
<gene>
    <name evidence="12" type="ORF">BJ968_002558</name>
</gene>
<feature type="transmembrane region" description="Helical" evidence="10">
    <location>
        <begin position="372"/>
        <end position="396"/>
    </location>
</feature>
<keyword evidence="3" id="KW-1003">Cell membrane</keyword>